<accession>A0A395IQP1</accession>
<keyword evidence="3" id="KW-1185">Reference proteome</keyword>
<evidence type="ECO:0000313" key="3">
    <source>
        <dbReference type="Proteomes" id="UP000249056"/>
    </source>
</evidence>
<dbReference type="EMBL" id="QKRW01000029">
    <property type="protein sequence ID" value="RAL61733.1"/>
    <property type="molecule type" value="Genomic_DNA"/>
</dbReference>
<proteinExistence type="predicted"/>
<name>A0A395IQP1_9HELO</name>
<comment type="caution">
    <text evidence="2">The sequence shown here is derived from an EMBL/GenBank/DDBJ whole genome shotgun (WGS) entry which is preliminary data.</text>
</comment>
<protein>
    <submittedName>
        <fullName evidence="2">Uncharacterized protein</fullName>
    </submittedName>
</protein>
<feature type="transmembrane region" description="Helical" evidence="1">
    <location>
        <begin position="25"/>
        <end position="42"/>
    </location>
</feature>
<gene>
    <name evidence="2" type="ORF">DID88_002801</name>
</gene>
<dbReference type="Proteomes" id="UP000249056">
    <property type="component" value="Unassembled WGS sequence"/>
</dbReference>
<organism evidence="2 3">
    <name type="scientific">Monilinia fructigena</name>
    <dbReference type="NCBI Taxonomy" id="38457"/>
    <lineage>
        <taxon>Eukaryota</taxon>
        <taxon>Fungi</taxon>
        <taxon>Dikarya</taxon>
        <taxon>Ascomycota</taxon>
        <taxon>Pezizomycotina</taxon>
        <taxon>Leotiomycetes</taxon>
        <taxon>Helotiales</taxon>
        <taxon>Sclerotiniaceae</taxon>
        <taxon>Monilinia</taxon>
    </lineage>
</organism>
<keyword evidence="1" id="KW-1133">Transmembrane helix</keyword>
<sequence>MLLFAVLAAFGPTLFYQYMALMSSTASLVVTPMILRVAIVWWSRCTKLEPNEEFGNFVWCHYPLWPYCRDFGQHVDVVLSNVAIDEKFSVSHYSHLSRIPLSFLMPFHLQ</sequence>
<evidence type="ECO:0000256" key="1">
    <source>
        <dbReference type="SAM" id="Phobius"/>
    </source>
</evidence>
<evidence type="ECO:0000313" key="2">
    <source>
        <dbReference type="EMBL" id="RAL61733.1"/>
    </source>
</evidence>
<keyword evidence="1" id="KW-0472">Membrane</keyword>
<reference evidence="2 3" key="1">
    <citation type="submission" date="2018-06" db="EMBL/GenBank/DDBJ databases">
        <title>Genome Sequence of the Brown Rot Fungal Pathogen Monilinia fructigena.</title>
        <authorList>
            <person name="Landi L."/>
            <person name="De Miccolis Angelini R.M."/>
            <person name="Pollastro S."/>
            <person name="Abate D."/>
            <person name="Faretra F."/>
            <person name="Romanazzi G."/>
        </authorList>
    </citation>
    <scope>NUCLEOTIDE SEQUENCE [LARGE SCALE GENOMIC DNA]</scope>
    <source>
        <strain evidence="2 3">Mfrg269</strain>
    </source>
</reference>
<dbReference type="AlphaFoldDB" id="A0A395IQP1"/>
<keyword evidence="1" id="KW-0812">Transmembrane</keyword>